<dbReference type="Proteomes" id="UP000095280">
    <property type="component" value="Unplaced"/>
</dbReference>
<proteinExistence type="predicted"/>
<evidence type="ECO:0000313" key="1">
    <source>
        <dbReference type="Proteomes" id="UP000095280"/>
    </source>
</evidence>
<organism evidence="1 2">
    <name type="scientific">Macrostomum lignano</name>
    <dbReference type="NCBI Taxonomy" id="282301"/>
    <lineage>
        <taxon>Eukaryota</taxon>
        <taxon>Metazoa</taxon>
        <taxon>Spiralia</taxon>
        <taxon>Lophotrochozoa</taxon>
        <taxon>Platyhelminthes</taxon>
        <taxon>Rhabditophora</taxon>
        <taxon>Macrostomorpha</taxon>
        <taxon>Macrostomida</taxon>
        <taxon>Macrostomidae</taxon>
        <taxon>Macrostomum</taxon>
    </lineage>
</organism>
<name>A0A1I8FCF8_9PLAT</name>
<evidence type="ECO:0000313" key="2">
    <source>
        <dbReference type="WBParaSite" id="maker-unitig_28427-snap-gene-0.3-mRNA-1"/>
    </source>
</evidence>
<reference evidence="2" key="1">
    <citation type="submission" date="2016-11" db="UniProtKB">
        <authorList>
            <consortium name="WormBaseParasite"/>
        </authorList>
    </citation>
    <scope>IDENTIFICATION</scope>
</reference>
<dbReference type="WBParaSite" id="maker-unitig_28427-snap-gene-0.3-mRNA-1">
    <property type="protein sequence ID" value="maker-unitig_28427-snap-gene-0.3-mRNA-1"/>
    <property type="gene ID" value="maker-unitig_28427-snap-gene-0.3"/>
</dbReference>
<dbReference type="AlphaFoldDB" id="A0A1I8FCF8"/>
<sequence>NHQVNHHLSIIIALSPSPDRPSVATAARCRRAASEGEFDLADSLAVAAAAAQASRWSSGGRCERRPGRAGRVRVSRIRSRRQRSKSAVRQSASGRRRWRCRTSGWTCWTARRDCARRWPPPMTKAASAAAARVAGLLQAVLSCLGLRLPGRSWSGSPLTAAGVQQVLVHRLADLLGGELAQILAARTPSLAAFAALRAGLQQRHCRSRYQQPRPSRQLQAVQRLRQGRLLGRESPQLPRPA</sequence>
<keyword evidence="1" id="KW-1185">Reference proteome</keyword>
<accession>A0A1I8FCF8</accession>
<protein>
    <submittedName>
        <fullName evidence="2">Secreted protein</fullName>
    </submittedName>
</protein>